<organism evidence="3 4">
    <name type="scientific">Promicromonospora umidemergens</name>
    <dbReference type="NCBI Taxonomy" id="629679"/>
    <lineage>
        <taxon>Bacteria</taxon>
        <taxon>Bacillati</taxon>
        <taxon>Actinomycetota</taxon>
        <taxon>Actinomycetes</taxon>
        <taxon>Micrococcales</taxon>
        <taxon>Promicromonosporaceae</taxon>
        <taxon>Promicromonospora</taxon>
    </lineage>
</organism>
<evidence type="ECO:0000259" key="2">
    <source>
        <dbReference type="Pfam" id="PF06283"/>
    </source>
</evidence>
<keyword evidence="4" id="KW-1185">Reference proteome</keyword>
<reference evidence="4" key="1">
    <citation type="journal article" date="2019" name="Int. J. Syst. Evol. Microbiol.">
        <title>The Global Catalogue of Microorganisms (GCM) 10K type strain sequencing project: providing services to taxonomists for standard genome sequencing and annotation.</title>
        <authorList>
            <consortium name="The Broad Institute Genomics Platform"/>
            <consortium name="The Broad Institute Genome Sequencing Center for Infectious Disease"/>
            <person name="Wu L."/>
            <person name="Ma J."/>
        </authorList>
    </citation>
    <scope>NUCLEOTIDE SEQUENCE [LARGE SCALE GENOMIC DNA]</scope>
    <source>
        <strain evidence="4">JCM 17975</strain>
    </source>
</reference>
<dbReference type="SUPFAM" id="SSF52317">
    <property type="entry name" value="Class I glutamine amidotransferase-like"/>
    <property type="match status" value="1"/>
</dbReference>
<dbReference type="InterPro" id="IPR029062">
    <property type="entry name" value="Class_I_gatase-like"/>
</dbReference>
<dbReference type="EMBL" id="BAABHM010000003">
    <property type="protein sequence ID" value="GAA4689236.1"/>
    <property type="molecule type" value="Genomic_DNA"/>
</dbReference>
<evidence type="ECO:0000313" key="4">
    <source>
        <dbReference type="Proteomes" id="UP001500843"/>
    </source>
</evidence>
<evidence type="ECO:0000313" key="3">
    <source>
        <dbReference type="EMBL" id="GAA4689236.1"/>
    </source>
</evidence>
<accession>A0ABP8WK21</accession>
<dbReference type="RefSeq" id="WP_253871437.1">
    <property type="nucleotide sequence ID" value="NZ_BAABHM010000003.1"/>
</dbReference>
<dbReference type="Pfam" id="PF06283">
    <property type="entry name" value="ThuA"/>
    <property type="match status" value="1"/>
</dbReference>
<feature type="domain" description="ThuA-like" evidence="2">
    <location>
        <begin position="131"/>
        <end position="324"/>
    </location>
</feature>
<comment type="caution">
    <text evidence="3">The sequence shown here is derived from an EMBL/GenBank/DDBJ whole genome shotgun (WGS) entry which is preliminary data.</text>
</comment>
<dbReference type="PANTHER" id="PTHR40469">
    <property type="entry name" value="SECRETED GLYCOSYL HYDROLASE"/>
    <property type="match status" value="1"/>
</dbReference>
<dbReference type="Proteomes" id="UP001500843">
    <property type="component" value="Unassembled WGS sequence"/>
</dbReference>
<evidence type="ECO:0000256" key="1">
    <source>
        <dbReference type="SAM" id="MobiDB-lite"/>
    </source>
</evidence>
<feature type="region of interest" description="Disordered" evidence="1">
    <location>
        <begin position="48"/>
        <end position="68"/>
    </location>
</feature>
<gene>
    <name evidence="3" type="ORF">GCM10023198_04690</name>
</gene>
<name>A0ABP8WK21_9MICO</name>
<sequence>MSFRTLLGKTLGGAGQVVLGLAILAALLAGLHLAPTAPIALTSPTAPTAPTALTSPDGPIPADRAGSPYQDKLADYGVCRGTDPACYNDWDLPRHDDGVVRVLVLTATGSSRHAHLGPLLPAGMNPPLTSAHVAQNAVVRWGQEHGFEVDWTEDVRQLDAPAKLAPYDAVVFLSNSRTMLDDASQTALLQYVRSGGGFVAVHNTLGAMYHWPWFQGLLGGASFYDHGPHRDGQVVTVDRRDASTRDLPRHWDFRDEWYHLEPFPTGVRFLAEVDTETIGDHTGFNGHPGHAGDHPVSWCQYYDGGRAWVTTLGHDPAAWTEDSALAGAGSFEAHVVGGILSAAGARPFCR</sequence>
<proteinExistence type="predicted"/>
<dbReference type="InterPro" id="IPR029010">
    <property type="entry name" value="ThuA-like"/>
</dbReference>
<protein>
    <submittedName>
        <fullName evidence="3">ThuA domain-containing protein</fullName>
    </submittedName>
</protein>
<dbReference type="PANTHER" id="PTHR40469:SF2">
    <property type="entry name" value="GALACTOSE-BINDING DOMAIN-LIKE SUPERFAMILY PROTEIN"/>
    <property type="match status" value="1"/>
</dbReference>
<dbReference type="Gene3D" id="3.40.50.880">
    <property type="match status" value="1"/>
</dbReference>